<proteinExistence type="predicted"/>
<comment type="caution">
    <text evidence="1">The sequence shown here is derived from an EMBL/GenBank/DDBJ whole genome shotgun (WGS) entry which is preliminary data.</text>
</comment>
<sequence>MYLDRISYYVHRYKWSYVHRSEFVVESTRVFTDKDEVAAYLNVLSLSMKKVVISAPDKDAYMFVAGINEKDYSPDLDIVSNASCTTNCIAPLANVAHLFNLFKEFVGD</sequence>
<dbReference type="EMBL" id="CM042880">
    <property type="protein sequence ID" value="KAI4387713.1"/>
    <property type="molecule type" value="Genomic_DNA"/>
</dbReference>
<gene>
    <name evidence="1" type="ORF">MLD38_000125</name>
</gene>
<evidence type="ECO:0000313" key="1">
    <source>
        <dbReference type="EMBL" id="KAI4387713.1"/>
    </source>
</evidence>
<reference evidence="2" key="1">
    <citation type="journal article" date="2023" name="Front. Plant Sci.">
        <title>Chromosomal-level genome assembly of Melastoma candidum provides insights into trichome evolution.</title>
        <authorList>
            <person name="Zhong Y."/>
            <person name="Wu W."/>
            <person name="Sun C."/>
            <person name="Zou P."/>
            <person name="Liu Y."/>
            <person name="Dai S."/>
            <person name="Zhou R."/>
        </authorList>
    </citation>
    <scope>NUCLEOTIDE SEQUENCE [LARGE SCALE GENOMIC DNA]</scope>
</reference>
<protein>
    <submittedName>
        <fullName evidence="1">Uncharacterized protein</fullName>
    </submittedName>
</protein>
<name>A0ACB9SAM8_9MYRT</name>
<dbReference type="Proteomes" id="UP001057402">
    <property type="component" value="Chromosome 1"/>
</dbReference>
<accession>A0ACB9SAM8</accession>
<organism evidence="1 2">
    <name type="scientific">Melastoma candidum</name>
    <dbReference type="NCBI Taxonomy" id="119954"/>
    <lineage>
        <taxon>Eukaryota</taxon>
        <taxon>Viridiplantae</taxon>
        <taxon>Streptophyta</taxon>
        <taxon>Embryophyta</taxon>
        <taxon>Tracheophyta</taxon>
        <taxon>Spermatophyta</taxon>
        <taxon>Magnoliopsida</taxon>
        <taxon>eudicotyledons</taxon>
        <taxon>Gunneridae</taxon>
        <taxon>Pentapetalae</taxon>
        <taxon>rosids</taxon>
        <taxon>malvids</taxon>
        <taxon>Myrtales</taxon>
        <taxon>Melastomataceae</taxon>
        <taxon>Melastomatoideae</taxon>
        <taxon>Melastomateae</taxon>
        <taxon>Melastoma</taxon>
    </lineage>
</organism>
<keyword evidence="2" id="KW-1185">Reference proteome</keyword>
<evidence type="ECO:0000313" key="2">
    <source>
        <dbReference type="Proteomes" id="UP001057402"/>
    </source>
</evidence>